<accession>A0A1G5S486</accession>
<dbReference type="RefSeq" id="WP_092591675.1">
    <property type="nucleotide sequence ID" value="NZ_FMWL01000013.1"/>
</dbReference>
<keyword evidence="1" id="KW-0472">Membrane</keyword>
<keyword evidence="1" id="KW-1133">Transmembrane helix</keyword>
<dbReference type="OrthoDB" id="37447at2"/>
<reference evidence="2 3" key="1">
    <citation type="submission" date="2016-10" db="EMBL/GenBank/DDBJ databases">
        <authorList>
            <person name="de Groot N.N."/>
        </authorList>
    </citation>
    <scope>NUCLEOTIDE SEQUENCE [LARGE SCALE GENOMIC DNA]</scope>
    <source>
        <strain evidence="2 3">DSM 2784</strain>
    </source>
</reference>
<dbReference type="InterPro" id="IPR035168">
    <property type="entry name" value="DUF5317"/>
</dbReference>
<evidence type="ECO:0000256" key="1">
    <source>
        <dbReference type="SAM" id="Phobius"/>
    </source>
</evidence>
<dbReference type="STRING" id="1120920.SAMN03080599_02323"/>
<protein>
    <submittedName>
        <fullName evidence="2">Uncharacterized protein</fullName>
    </submittedName>
</protein>
<feature type="transmembrane region" description="Helical" evidence="1">
    <location>
        <begin position="56"/>
        <end position="74"/>
    </location>
</feature>
<proteinExistence type="predicted"/>
<evidence type="ECO:0000313" key="2">
    <source>
        <dbReference type="EMBL" id="SCZ80551.1"/>
    </source>
</evidence>
<feature type="transmembrane region" description="Helical" evidence="1">
    <location>
        <begin position="81"/>
        <end position="100"/>
    </location>
</feature>
<dbReference type="EMBL" id="FMWL01000013">
    <property type="protein sequence ID" value="SCZ80551.1"/>
    <property type="molecule type" value="Genomic_DNA"/>
</dbReference>
<sequence length="193" mass="21183">MFIEALAIGLIAGIVRNGRVRNLLDLEIAGVSLIITAVILQISPIVLEPFIKSENWLAFFPFVGTLVMIAAVLMNRKNKGFYIILIGALLNALAMGLSGFRMPVTETALMRAGMQSLLETIQDGSVINYVLVTSADGLAYYLGKVIAIPEIYPLSKLFSVGDLLISAGLAYFIQNTMLNQWFRKSGSMINYRF</sequence>
<keyword evidence="3" id="KW-1185">Reference proteome</keyword>
<dbReference type="Proteomes" id="UP000199208">
    <property type="component" value="Unassembled WGS sequence"/>
</dbReference>
<dbReference type="AlphaFoldDB" id="A0A1G5S486"/>
<organism evidence="2 3">
    <name type="scientific">Acidaminobacter hydrogenoformans DSM 2784</name>
    <dbReference type="NCBI Taxonomy" id="1120920"/>
    <lineage>
        <taxon>Bacteria</taxon>
        <taxon>Bacillati</taxon>
        <taxon>Bacillota</taxon>
        <taxon>Clostridia</taxon>
        <taxon>Peptostreptococcales</taxon>
        <taxon>Acidaminobacteraceae</taxon>
        <taxon>Acidaminobacter</taxon>
    </lineage>
</organism>
<feature type="transmembrane region" description="Helical" evidence="1">
    <location>
        <begin position="23"/>
        <end position="44"/>
    </location>
</feature>
<evidence type="ECO:0000313" key="3">
    <source>
        <dbReference type="Proteomes" id="UP000199208"/>
    </source>
</evidence>
<dbReference type="Pfam" id="PF17248">
    <property type="entry name" value="DUF5317"/>
    <property type="match status" value="1"/>
</dbReference>
<gene>
    <name evidence="2" type="ORF">SAMN03080599_02323</name>
</gene>
<name>A0A1G5S486_9FIRM</name>
<keyword evidence="1" id="KW-0812">Transmembrane</keyword>